<protein>
    <submittedName>
        <fullName evidence="3">PepSY domain-containing protein</fullName>
    </submittedName>
</protein>
<reference evidence="3" key="2">
    <citation type="submission" date="2021-09" db="EMBL/GenBank/DDBJ databases">
        <authorList>
            <person name="Gilroy R."/>
        </authorList>
    </citation>
    <scope>NUCLEOTIDE SEQUENCE</scope>
    <source>
        <strain evidence="3">CHK171-7178</strain>
    </source>
</reference>
<feature type="transmembrane region" description="Helical" evidence="1">
    <location>
        <begin position="7"/>
        <end position="26"/>
    </location>
</feature>
<organism evidence="3 4">
    <name type="scientific">Sporosarcina psychrophila</name>
    <name type="common">Bacillus psychrophilus</name>
    <dbReference type="NCBI Taxonomy" id="1476"/>
    <lineage>
        <taxon>Bacteria</taxon>
        <taxon>Bacillati</taxon>
        <taxon>Bacillota</taxon>
        <taxon>Bacilli</taxon>
        <taxon>Bacillales</taxon>
        <taxon>Caryophanaceae</taxon>
        <taxon>Sporosarcina</taxon>
    </lineage>
</organism>
<evidence type="ECO:0000259" key="2">
    <source>
        <dbReference type="Pfam" id="PF03413"/>
    </source>
</evidence>
<gene>
    <name evidence="3" type="ORF">K8V56_21085</name>
</gene>
<name>A0A921G3B4_SPOPS</name>
<evidence type="ECO:0000313" key="3">
    <source>
        <dbReference type="EMBL" id="HJF34266.1"/>
    </source>
</evidence>
<accession>A0A921G3B4</accession>
<keyword evidence="1" id="KW-1133">Transmembrane helix</keyword>
<reference evidence="3" key="1">
    <citation type="journal article" date="2021" name="PeerJ">
        <title>Extensive microbial diversity within the chicken gut microbiome revealed by metagenomics and culture.</title>
        <authorList>
            <person name="Gilroy R."/>
            <person name="Ravi A."/>
            <person name="Getino M."/>
            <person name="Pursley I."/>
            <person name="Horton D.L."/>
            <person name="Alikhan N.F."/>
            <person name="Baker D."/>
            <person name="Gharbi K."/>
            <person name="Hall N."/>
            <person name="Watson M."/>
            <person name="Adriaenssens E.M."/>
            <person name="Foster-Nyarko E."/>
            <person name="Jarju S."/>
            <person name="Secka A."/>
            <person name="Antonio M."/>
            <person name="Oren A."/>
            <person name="Chaudhuri R.R."/>
            <person name="La Ragione R."/>
            <person name="Hildebrand F."/>
            <person name="Pallen M.J."/>
        </authorList>
    </citation>
    <scope>NUCLEOTIDE SEQUENCE</scope>
    <source>
        <strain evidence="3">CHK171-7178</strain>
    </source>
</reference>
<comment type="caution">
    <text evidence="3">The sequence shown here is derived from an EMBL/GenBank/DDBJ whole genome shotgun (WGS) entry which is preliminary data.</text>
</comment>
<proteinExistence type="predicted"/>
<feature type="domain" description="PepSY" evidence="2">
    <location>
        <begin position="102"/>
        <end position="157"/>
    </location>
</feature>
<dbReference type="AlphaFoldDB" id="A0A921G3B4"/>
<dbReference type="Pfam" id="PF03413">
    <property type="entry name" value="PepSY"/>
    <property type="match status" value="3"/>
</dbReference>
<sequence length="231" mass="25330">MQFFKKSWFIPTLLTIVILTAGGLYIGSLINKKAPIAADEIRAQLESMYGGTVNQIAMEDGVYKAEMSRSGASYTAEIDATTGSVIALLQTGEKKEEVPQVLSEAEVKGIIAEKYSGEVERISLNTSEEVPVYEVKLSKDPKFTKVTVDANTGKTISENVKETIEENVLITKEKAIAIAQKQLKGEVDDVSYEKTNDGGYYLIEIESADDREGTFQIHAISGKVMSVTWDD</sequence>
<dbReference type="Gene3D" id="3.10.450.40">
    <property type="match status" value="2"/>
</dbReference>
<keyword evidence="1" id="KW-0812">Transmembrane</keyword>
<keyword evidence="1" id="KW-0472">Membrane</keyword>
<dbReference type="InterPro" id="IPR025711">
    <property type="entry name" value="PepSY"/>
</dbReference>
<dbReference type="EMBL" id="DYWT01000315">
    <property type="protein sequence ID" value="HJF34266.1"/>
    <property type="molecule type" value="Genomic_DNA"/>
</dbReference>
<feature type="domain" description="PepSY" evidence="2">
    <location>
        <begin position="170"/>
        <end position="227"/>
    </location>
</feature>
<feature type="domain" description="PepSY" evidence="2">
    <location>
        <begin position="35"/>
        <end position="87"/>
    </location>
</feature>
<evidence type="ECO:0000313" key="4">
    <source>
        <dbReference type="Proteomes" id="UP000698173"/>
    </source>
</evidence>
<evidence type="ECO:0000256" key="1">
    <source>
        <dbReference type="SAM" id="Phobius"/>
    </source>
</evidence>
<dbReference type="Proteomes" id="UP000698173">
    <property type="component" value="Unassembled WGS sequence"/>
</dbReference>